<comment type="caution">
    <text evidence="2">The sequence shown here is derived from an EMBL/GenBank/DDBJ whole genome shotgun (WGS) entry which is preliminary data.</text>
</comment>
<dbReference type="AlphaFoldDB" id="A0A6I4MTG0"/>
<dbReference type="Pfam" id="PF04149">
    <property type="entry name" value="DUF397"/>
    <property type="match status" value="1"/>
</dbReference>
<name>A0A6I4MTG0_9ACTN</name>
<dbReference type="InterPro" id="IPR007278">
    <property type="entry name" value="DUF397"/>
</dbReference>
<sequence length="70" mass="7591">MVYRSAPGAALNWRKGRRSSDKNECVEVAAAGPAVLIRDSRDHAAGTLALDAAQWRTLLRSVRNGDLDGR</sequence>
<evidence type="ECO:0000259" key="1">
    <source>
        <dbReference type="Pfam" id="PF04149"/>
    </source>
</evidence>
<protein>
    <submittedName>
        <fullName evidence="2">DUF397 domain-containing protein</fullName>
    </submittedName>
</protein>
<proteinExistence type="predicted"/>
<dbReference type="RefSeq" id="WP_151598024.1">
    <property type="nucleotide sequence ID" value="NZ_WBMS02000039.1"/>
</dbReference>
<gene>
    <name evidence="2" type="ORF">F8568_035590</name>
</gene>
<keyword evidence="3" id="KW-1185">Reference proteome</keyword>
<reference evidence="2" key="1">
    <citation type="submission" date="2019-12" db="EMBL/GenBank/DDBJ databases">
        <title>Actinomadura physcomitrii sp. nov., a novel actinomycete isolated from moss [Physcomitrium sphaericum (Ludw) Fuernr].</title>
        <authorList>
            <person name="Zhuang X."/>
        </authorList>
    </citation>
    <scope>NUCLEOTIDE SEQUENCE [LARGE SCALE GENOMIC DNA]</scope>
    <source>
        <strain evidence="2">LD22</strain>
    </source>
</reference>
<dbReference type="Proteomes" id="UP000462055">
    <property type="component" value="Unassembled WGS sequence"/>
</dbReference>
<accession>A0A6I4MTG0</accession>
<organism evidence="2 3">
    <name type="scientific">Actinomadura physcomitrii</name>
    <dbReference type="NCBI Taxonomy" id="2650748"/>
    <lineage>
        <taxon>Bacteria</taxon>
        <taxon>Bacillati</taxon>
        <taxon>Actinomycetota</taxon>
        <taxon>Actinomycetes</taxon>
        <taxon>Streptosporangiales</taxon>
        <taxon>Thermomonosporaceae</taxon>
        <taxon>Actinomadura</taxon>
    </lineage>
</organism>
<evidence type="ECO:0000313" key="2">
    <source>
        <dbReference type="EMBL" id="MWA05596.1"/>
    </source>
</evidence>
<evidence type="ECO:0000313" key="3">
    <source>
        <dbReference type="Proteomes" id="UP000462055"/>
    </source>
</evidence>
<feature type="domain" description="DUF397" evidence="1">
    <location>
        <begin position="11"/>
        <end position="63"/>
    </location>
</feature>
<dbReference type="EMBL" id="WBMS02000039">
    <property type="protein sequence ID" value="MWA05596.1"/>
    <property type="molecule type" value="Genomic_DNA"/>
</dbReference>